<accession>A0ABM0K5T0</accession>
<feature type="transmembrane region" description="Helical" evidence="5">
    <location>
        <begin position="12"/>
        <end position="36"/>
    </location>
</feature>
<dbReference type="GeneID" id="101849500"/>
<evidence type="ECO:0000313" key="7">
    <source>
        <dbReference type="Proteomes" id="UP000694888"/>
    </source>
</evidence>
<comment type="subcellular location">
    <subcellularLocation>
        <location evidence="1">Membrane</location>
        <topology evidence="1">Multi-pass membrane protein</topology>
    </subcellularLocation>
</comment>
<gene>
    <name evidence="8" type="primary">LOC101849500</name>
</gene>
<dbReference type="PANTHER" id="PTHR24064">
    <property type="entry name" value="SOLUTE CARRIER FAMILY 22 MEMBER"/>
    <property type="match status" value="1"/>
</dbReference>
<evidence type="ECO:0000313" key="8">
    <source>
        <dbReference type="RefSeq" id="XP_005109398.1"/>
    </source>
</evidence>
<feature type="domain" description="Major facilitator superfamily (MFS) profile" evidence="6">
    <location>
        <begin position="1"/>
        <end position="134"/>
    </location>
</feature>
<dbReference type="InterPro" id="IPR020846">
    <property type="entry name" value="MFS_dom"/>
</dbReference>
<keyword evidence="2 5" id="KW-0812">Transmembrane</keyword>
<protein>
    <submittedName>
        <fullName evidence="8">Solute carrier family 22 member 8-like</fullName>
    </submittedName>
</protein>
<proteinExistence type="predicted"/>
<dbReference type="SUPFAM" id="SSF103473">
    <property type="entry name" value="MFS general substrate transporter"/>
    <property type="match status" value="1"/>
</dbReference>
<evidence type="ECO:0000256" key="3">
    <source>
        <dbReference type="ARBA" id="ARBA00022989"/>
    </source>
</evidence>
<reference evidence="8" key="1">
    <citation type="submission" date="2025-08" db="UniProtKB">
        <authorList>
            <consortium name="RefSeq"/>
        </authorList>
    </citation>
    <scope>IDENTIFICATION</scope>
</reference>
<evidence type="ECO:0000259" key="6">
    <source>
        <dbReference type="PROSITE" id="PS50850"/>
    </source>
</evidence>
<keyword evidence="4 5" id="KW-0472">Membrane</keyword>
<dbReference type="InterPro" id="IPR005828">
    <property type="entry name" value="MFS_sugar_transport-like"/>
</dbReference>
<evidence type="ECO:0000256" key="2">
    <source>
        <dbReference type="ARBA" id="ARBA00022692"/>
    </source>
</evidence>
<sequence>MIVYEEGDVFGTLTIVATLYALVGGGGCFIGIFFYMPEFFPTNVRNQATGVASAMARLGAMLAPFTGIMMEIAVWLPGLVIGLLASLVACAVTALPETRGRELPQTLDDLKAWYEEDKKKKSDNKLINDTETAA</sequence>
<keyword evidence="7" id="KW-1185">Reference proteome</keyword>
<dbReference type="Gene3D" id="1.20.1250.20">
    <property type="entry name" value="MFS general substrate transporter like domains"/>
    <property type="match status" value="1"/>
</dbReference>
<evidence type="ECO:0000256" key="4">
    <source>
        <dbReference type="ARBA" id="ARBA00023136"/>
    </source>
</evidence>
<dbReference type="InterPro" id="IPR036259">
    <property type="entry name" value="MFS_trans_sf"/>
</dbReference>
<dbReference type="PROSITE" id="PS50850">
    <property type="entry name" value="MFS"/>
    <property type="match status" value="1"/>
</dbReference>
<feature type="transmembrane region" description="Helical" evidence="5">
    <location>
        <begin position="72"/>
        <end position="95"/>
    </location>
</feature>
<evidence type="ECO:0000256" key="1">
    <source>
        <dbReference type="ARBA" id="ARBA00004141"/>
    </source>
</evidence>
<name>A0ABM0K5T0_APLCA</name>
<dbReference type="RefSeq" id="XP_005109398.1">
    <property type="nucleotide sequence ID" value="XM_005109341.1"/>
</dbReference>
<dbReference type="Proteomes" id="UP000694888">
    <property type="component" value="Unplaced"/>
</dbReference>
<keyword evidence="3 5" id="KW-1133">Transmembrane helix</keyword>
<dbReference type="Pfam" id="PF00083">
    <property type="entry name" value="Sugar_tr"/>
    <property type="match status" value="1"/>
</dbReference>
<evidence type="ECO:0000256" key="5">
    <source>
        <dbReference type="SAM" id="Phobius"/>
    </source>
</evidence>
<organism evidence="7 8">
    <name type="scientific">Aplysia californica</name>
    <name type="common">California sea hare</name>
    <dbReference type="NCBI Taxonomy" id="6500"/>
    <lineage>
        <taxon>Eukaryota</taxon>
        <taxon>Metazoa</taxon>
        <taxon>Spiralia</taxon>
        <taxon>Lophotrochozoa</taxon>
        <taxon>Mollusca</taxon>
        <taxon>Gastropoda</taxon>
        <taxon>Heterobranchia</taxon>
        <taxon>Euthyneura</taxon>
        <taxon>Tectipleura</taxon>
        <taxon>Aplysiida</taxon>
        <taxon>Aplysioidea</taxon>
        <taxon>Aplysiidae</taxon>
        <taxon>Aplysia</taxon>
    </lineage>
</organism>